<dbReference type="EMBL" id="MU394381">
    <property type="protein sequence ID" value="KAI6081975.1"/>
    <property type="molecule type" value="Genomic_DNA"/>
</dbReference>
<evidence type="ECO:0000313" key="2">
    <source>
        <dbReference type="Proteomes" id="UP001497680"/>
    </source>
</evidence>
<name>A0ACC0CNJ6_9PEZI</name>
<protein>
    <submittedName>
        <fullName evidence="1">Uncharacterized protein</fullName>
    </submittedName>
</protein>
<proteinExistence type="predicted"/>
<keyword evidence="2" id="KW-1185">Reference proteome</keyword>
<evidence type="ECO:0000313" key="1">
    <source>
        <dbReference type="EMBL" id="KAI6081975.1"/>
    </source>
</evidence>
<reference evidence="1 2" key="1">
    <citation type="journal article" date="2022" name="New Phytol.">
        <title>Ecological generalism drives hyperdiversity of secondary metabolite gene clusters in xylarialean endophytes.</title>
        <authorList>
            <person name="Franco M.E.E."/>
            <person name="Wisecaver J.H."/>
            <person name="Arnold A.E."/>
            <person name="Ju Y.M."/>
            <person name="Slot J.C."/>
            <person name="Ahrendt S."/>
            <person name="Moore L.P."/>
            <person name="Eastman K.E."/>
            <person name="Scott K."/>
            <person name="Konkel Z."/>
            <person name="Mondo S.J."/>
            <person name="Kuo A."/>
            <person name="Hayes R.D."/>
            <person name="Haridas S."/>
            <person name="Andreopoulos B."/>
            <person name="Riley R."/>
            <person name="LaButti K."/>
            <person name="Pangilinan J."/>
            <person name="Lipzen A."/>
            <person name="Amirebrahimi M."/>
            <person name="Yan J."/>
            <person name="Adam C."/>
            <person name="Keymanesh K."/>
            <person name="Ng V."/>
            <person name="Louie K."/>
            <person name="Northen T."/>
            <person name="Drula E."/>
            <person name="Henrissat B."/>
            <person name="Hsieh H.M."/>
            <person name="Youens-Clark K."/>
            <person name="Lutzoni F."/>
            <person name="Miadlikowska J."/>
            <person name="Eastwood D.C."/>
            <person name="Hamelin R.C."/>
            <person name="Grigoriev I.V."/>
            <person name="U'Ren J.M."/>
        </authorList>
    </citation>
    <scope>NUCLEOTIDE SEQUENCE [LARGE SCALE GENOMIC DNA]</scope>
    <source>
        <strain evidence="1 2">ER1909</strain>
    </source>
</reference>
<accession>A0ACC0CNJ6</accession>
<sequence>MSAHPSHSPIPGNNPDYYSESANGPAELVGDAPQSHPAQQPQIQHNQYPPPPGPPPAGVESQYFPPPPPGPPPTSQEYQYPPPPPGPPPANLDHQYYPPPPGNPPNQGLGHTSPQDLYSPAPPSYSEVGGGVVVTDDKPPILPPRPVSSQGTQAAPQAALQFPPPPLSPTRLNANAGHQHHHAPATSAETSSSSKSGFGRKLYEWGVKAGVPINKITNKLGSEAFWPTSMDKECDKAARILKSFCKDGFYTTAPPSNQPTPAAAPSQGQGQGQGTPNNLTPPGPTGKPKVLCKIPQKVIANAKGLAIFTTFRTGFHISGAGGSGLVVSRLPDGSWSPPAGFLVHTLGAGIMAGLDIYDCVCVLNTPAAVEAFTRPRLSLGGEMTVVAGPVGAGTVVEAALAKGSKPVWSYMKSRGLYGGVQVDGTVIVHRPDANAAFYGVDKISVDKILKGEVRDNTGRVAGKKDEGLVMWPQGARQLVEVLKAAEGKRADEGVMRELGNQPTPGDLATTPEPYAAGADAKGGVRYA</sequence>
<comment type="caution">
    <text evidence="1">The sequence shown here is derived from an EMBL/GenBank/DDBJ whole genome shotgun (WGS) entry which is preliminary data.</text>
</comment>
<organism evidence="1 2">
    <name type="scientific">Hypoxylon rubiginosum</name>
    <dbReference type="NCBI Taxonomy" id="110542"/>
    <lineage>
        <taxon>Eukaryota</taxon>
        <taxon>Fungi</taxon>
        <taxon>Dikarya</taxon>
        <taxon>Ascomycota</taxon>
        <taxon>Pezizomycotina</taxon>
        <taxon>Sordariomycetes</taxon>
        <taxon>Xylariomycetidae</taxon>
        <taxon>Xylariales</taxon>
        <taxon>Hypoxylaceae</taxon>
        <taxon>Hypoxylon</taxon>
    </lineage>
</organism>
<dbReference type="Proteomes" id="UP001497680">
    <property type="component" value="Unassembled WGS sequence"/>
</dbReference>
<gene>
    <name evidence="1" type="ORF">F4821DRAFT_14840</name>
</gene>